<dbReference type="HAMAP" id="MF_01808">
    <property type="entry name" value="Recomb_XerC_XerD"/>
    <property type="match status" value="1"/>
</dbReference>
<dbReference type="PROSITE" id="PS51898">
    <property type="entry name" value="TYR_RECOMBINASE"/>
    <property type="match status" value="1"/>
</dbReference>
<evidence type="ECO:0000256" key="5">
    <source>
        <dbReference type="ARBA" id="ARBA00022908"/>
    </source>
</evidence>
<feature type="active site" description="O-(3'-phospho-DNA)-tyrosine intermediate" evidence="9">
    <location>
        <position position="288"/>
    </location>
</feature>
<feature type="active site" evidence="9">
    <location>
        <position position="256"/>
    </location>
</feature>
<evidence type="ECO:0000259" key="11">
    <source>
        <dbReference type="PROSITE" id="PS51900"/>
    </source>
</evidence>
<evidence type="ECO:0000256" key="1">
    <source>
        <dbReference type="ARBA" id="ARBA00004496"/>
    </source>
</evidence>
<evidence type="ECO:0000313" key="12">
    <source>
        <dbReference type="EMBL" id="HIW10574.1"/>
    </source>
</evidence>
<dbReference type="EMBL" id="DXHL01000019">
    <property type="protein sequence ID" value="HIW10574.1"/>
    <property type="molecule type" value="Genomic_DNA"/>
</dbReference>
<keyword evidence="8 9" id="KW-0131">Cell cycle</keyword>
<sequence length="320" mass="36634">MTDYIALFGRYLSAERRCSADTVDIYTRDLRDFERYLQQSGDTDDNDRCSAPMDPAAVSLRDVRGWVMRNVEQGIAPGSVNRKISTLRSFFRYLMREGVVTKNPVHDIKALRQGRHLPVFVEESRMDQLVRVLEEPSEEFSVERDAVVILLLYACGLRRSELAGLTLNGLDLTNHTLRVMGKGAKERILPLLPAVAERLEHYLQLRTQEKICENDKDFLFLTNKGRRLTDAGVYRIVRMYLSSAGVQGKRSPHVLRHTFATHLMQHGASLRVVQQLLGHASLAATQIYTHNTIESLKKTYFQAHPRAHTNHYQSKKEDKV</sequence>
<dbReference type="Gene3D" id="1.10.443.10">
    <property type="entry name" value="Intergrase catalytic core"/>
    <property type="match status" value="1"/>
</dbReference>
<feature type="active site" evidence="9">
    <location>
        <position position="158"/>
    </location>
</feature>
<feature type="domain" description="Tyr recombinase" evidence="10">
    <location>
        <begin position="116"/>
        <end position="301"/>
    </location>
</feature>
<dbReference type="GO" id="GO:0007059">
    <property type="term" value="P:chromosome segregation"/>
    <property type="evidence" value="ECO:0007669"/>
    <property type="project" value="UniProtKB-UniRule"/>
</dbReference>
<keyword evidence="5 9" id="KW-0229">DNA integration</keyword>
<evidence type="ECO:0000256" key="8">
    <source>
        <dbReference type="ARBA" id="ARBA00023306"/>
    </source>
</evidence>
<name>A0A9D1QDI1_9BACT</name>
<dbReference type="InterPro" id="IPR010998">
    <property type="entry name" value="Integrase_recombinase_N"/>
</dbReference>
<evidence type="ECO:0000259" key="10">
    <source>
        <dbReference type="PROSITE" id="PS51898"/>
    </source>
</evidence>
<keyword evidence="2 9" id="KW-0963">Cytoplasm</keyword>
<comment type="caution">
    <text evidence="12">The sequence shown here is derived from an EMBL/GenBank/DDBJ whole genome shotgun (WGS) entry which is preliminary data.</text>
</comment>
<evidence type="ECO:0000256" key="9">
    <source>
        <dbReference type="HAMAP-Rule" id="MF_01808"/>
    </source>
</evidence>
<keyword evidence="4 9" id="KW-0159">Chromosome partition</keyword>
<dbReference type="PANTHER" id="PTHR30349">
    <property type="entry name" value="PHAGE INTEGRASE-RELATED"/>
    <property type="match status" value="1"/>
</dbReference>
<evidence type="ECO:0000256" key="2">
    <source>
        <dbReference type="ARBA" id="ARBA00022490"/>
    </source>
</evidence>
<organism evidence="12 13">
    <name type="scientific">Candidatus Rikenella faecigallinarum</name>
    <dbReference type="NCBI Taxonomy" id="2838745"/>
    <lineage>
        <taxon>Bacteria</taxon>
        <taxon>Pseudomonadati</taxon>
        <taxon>Bacteroidota</taxon>
        <taxon>Bacteroidia</taxon>
        <taxon>Bacteroidales</taxon>
        <taxon>Rikenellaceae</taxon>
        <taxon>Rikenella</taxon>
    </lineage>
</organism>
<feature type="active site" evidence="9">
    <location>
        <position position="253"/>
    </location>
</feature>
<evidence type="ECO:0000256" key="6">
    <source>
        <dbReference type="ARBA" id="ARBA00023125"/>
    </source>
</evidence>
<keyword evidence="7 9" id="KW-0233">DNA recombination</keyword>
<dbReference type="GO" id="GO:0005737">
    <property type="term" value="C:cytoplasm"/>
    <property type="evidence" value="ECO:0007669"/>
    <property type="project" value="UniProtKB-SubCell"/>
</dbReference>
<gene>
    <name evidence="9" type="primary">xerC</name>
    <name evidence="12" type="ORF">H9888_03635</name>
</gene>
<evidence type="ECO:0000256" key="3">
    <source>
        <dbReference type="ARBA" id="ARBA00022618"/>
    </source>
</evidence>
<comment type="function">
    <text evidence="9">Site-specific tyrosine recombinase, which acts by catalyzing the cutting and rejoining of the recombining DNA molecules. The XerC-XerD complex is essential to convert dimers of the bacterial chromosome into monomers to permit their segregation at cell division. It also contributes to the segregational stability of plasmids.</text>
</comment>
<dbReference type="Pfam" id="PF00589">
    <property type="entry name" value="Phage_integrase"/>
    <property type="match status" value="1"/>
</dbReference>
<dbReference type="SUPFAM" id="SSF56349">
    <property type="entry name" value="DNA breaking-rejoining enzymes"/>
    <property type="match status" value="1"/>
</dbReference>
<reference evidence="12" key="2">
    <citation type="submission" date="2021-04" db="EMBL/GenBank/DDBJ databases">
        <authorList>
            <person name="Gilroy R."/>
        </authorList>
    </citation>
    <scope>NUCLEOTIDE SEQUENCE</scope>
    <source>
        <strain evidence="12">ChiBcec15-1070</strain>
    </source>
</reference>
<comment type="subcellular location">
    <subcellularLocation>
        <location evidence="1 9">Cytoplasm</location>
    </subcellularLocation>
</comment>
<dbReference type="AlphaFoldDB" id="A0A9D1QDI1"/>
<dbReference type="InterPro" id="IPR050090">
    <property type="entry name" value="Tyrosine_recombinase_XerCD"/>
</dbReference>
<feature type="domain" description="Core-binding (CB)" evidence="11">
    <location>
        <begin position="1"/>
        <end position="95"/>
    </location>
</feature>
<dbReference type="PROSITE" id="PS51900">
    <property type="entry name" value="CB"/>
    <property type="match status" value="1"/>
</dbReference>
<comment type="subunit">
    <text evidence="9">Forms a cyclic heterotetrameric complex composed of two molecules of XerC and two molecules of XerD.</text>
</comment>
<dbReference type="Proteomes" id="UP000823926">
    <property type="component" value="Unassembled WGS sequence"/>
</dbReference>
<dbReference type="Gene3D" id="1.10.150.130">
    <property type="match status" value="1"/>
</dbReference>
<dbReference type="InterPro" id="IPR004107">
    <property type="entry name" value="Integrase_SAM-like_N"/>
</dbReference>
<evidence type="ECO:0000256" key="4">
    <source>
        <dbReference type="ARBA" id="ARBA00022829"/>
    </source>
</evidence>
<keyword evidence="6 9" id="KW-0238">DNA-binding</keyword>
<reference evidence="12" key="1">
    <citation type="journal article" date="2021" name="PeerJ">
        <title>Extensive microbial diversity within the chicken gut microbiome revealed by metagenomics and culture.</title>
        <authorList>
            <person name="Gilroy R."/>
            <person name="Ravi A."/>
            <person name="Getino M."/>
            <person name="Pursley I."/>
            <person name="Horton D.L."/>
            <person name="Alikhan N.F."/>
            <person name="Baker D."/>
            <person name="Gharbi K."/>
            <person name="Hall N."/>
            <person name="Watson M."/>
            <person name="Adriaenssens E.M."/>
            <person name="Foster-Nyarko E."/>
            <person name="Jarju S."/>
            <person name="Secka A."/>
            <person name="Antonio M."/>
            <person name="Oren A."/>
            <person name="Chaudhuri R.R."/>
            <person name="La Ragione R."/>
            <person name="Hildebrand F."/>
            <person name="Pallen M.J."/>
        </authorList>
    </citation>
    <scope>NUCLEOTIDE SEQUENCE</scope>
    <source>
        <strain evidence="12">ChiBcec15-1070</strain>
    </source>
</reference>
<evidence type="ECO:0000313" key="13">
    <source>
        <dbReference type="Proteomes" id="UP000823926"/>
    </source>
</evidence>
<protein>
    <recommendedName>
        <fullName evidence="9">Tyrosine recombinase XerC</fullName>
    </recommendedName>
</protein>
<dbReference type="GO" id="GO:0009037">
    <property type="term" value="F:tyrosine-based site-specific recombinase activity"/>
    <property type="evidence" value="ECO:0007669"/>
    <property type="project" value="UniProtKB-UniRule"/>
</dbReference>
<dbReference type="InterPro" id="IPR013762">
    <property type="entry name" value="Integrase-like_cat_sf"/>
</dbReference>
<dbReference type="Pfam" id="PF02899">
    <property type="entry name" value="Phage_int_SAM_1"/>
    <property type="match status" value="1"/>
</dbReference>
<dbReference type="InterPro" id="IPR011010">
    <property type="entry name" value="DNA_brk_join_enz"/>
</dbReference>
<feature type="active site" evidence="9">
    <location>
        <position position="279"/>
    </location>
</feature>
<comment type="similarity">
    <text evidence="9">Belongs to the 'phage' integrase family. XerC subfamily.</text>
</comment>
<feature type="active site" evidence="9">
    <location>
        <position position="182"/>
    </location>
</feature>
<accession>A0A9D1QDI1</accession>
<dbReference type="InterPro" id="IPR044068">
    <property type="entry name" value="CB"/>
</dbReference>
<dbReference type="InterPro" id="IPR002104">
    <property type="entry name" value="Integrase_catalytic"/>
</dbReference>
<evidence type="ECO:0000256" key="7">
    <source>
        <dbReference type="ARBA" id="ARBA00023172"/>
    </source>
</evidence>
<dbReference type="GO" id="GO:0051301">
    <property type="term" value="P:cell division"/>
    <property type="evidence" value="ECO:0007669"/>
    <property type="project" value="UniProtKB-KW"/>
</dbReference>
<dbReference type="GO" id="GO:0006313">
    <property type="term" value="P:DNA transposition"/>
    <property type="evidence" value="ECO:0007669"/>
    <property type="project" value="UniProtKB-UniRule"/>
</dbReference>
<dbReference type="PANTHER" id="PTHR30349:SF77">
    <property type="entry name" value="TYROSINE RECOMBINASE XERC"/>
    <property type="match status" value="1"/>
</dbReference>
<dbReference type="InterPro" id="IPR023009">
    <property type="entry name" value="Tyrosine_recombinase_XerC/XerD"/>
</dbReference>
<dbReference type="GO" id="GO:0003677">
    <property type="term" value="F:DNA binding"/>
    <property type="evidence" value="ECO:0007669"/>
    <property type="project" value="UniProtKB-UniRule"/>
</dbReference>
<proteinExistence type="inferred from homology"/>
<keyword evidence="3 9" id="KW-0132">Cell division</keyword>